<evidence type="ECO:0000313" key="2">
    <source>
        <dbReference type="Proteomes" id="UP000024635"/>
    </source>
</evidence>
<organism evidence="1 2">
    <name type="scientific">Ancylostoma ceylanicum</name>
    <dbReference type="NCBI Taxonomy" id="53326"/>
    <lineage>
        <taxon>Eukaryota</taxon>
        <taxon>Metazoa</taxon>
        <taxon>Ecdysozoa</taxon>
        <taxon>Nematoda</taxon>
        <taxon>Chromadorea</taxon>
        <taxon>Rhabditida</taxon>
        <taxon>Rhabditina</taxon>
        <taxon>Rhabditomorpha</taxon>
        <taxon>Strongyloidea</taxon>
        <taxon>Ancylostomatidae</taxon>
        <taxon>Ancylostomatinae</taxon>
        <taxon>Ancylostoma</taxon>
    </lineage>
</organism>
<dbReference type="AlphaFoldDB" id="A0A016U061"/>
<dbReference type="EMBL" id="JARK01001400">
    <property type="protein sequence ID" value="EYC08694.1"/>
    <property type="molecule type" value="Genomic_DNA"/>
</dbReference>
<sequence>MSATSWKIISFPKWNRFSGNSIQFSLIRNHRNSAPIANLRTFSNLCVETENSSAGMFPNWKNRSWIAGLEMLAMRGYISVWISFPTYMFLDTASGGRIYPCWTCWARFHGCIARRNQDSKPNFTSYVS</sequence>
<reference evidence="2" key="1">
    <citation type="journal article" date="2015" name="Nat. Genet.">
        <title>The genome and transcriptome of the zoonotic hookworm Ancylostoma ceylanicum identify infection-specific gene families.</title>
        <authorList>
            <person name="Schwarz E.M."/>
            <person name="Hu Y."/>
            <person name="Antoshechkin I."/>
            <person name="Miller M.M."/>
            <person name="Sternberg P.W."/>
            <person name="Aroian R.V."/>
        </authorList>
    </citation>
    <scope>NUCLEOTIDE SEQUENCE</scope>
    <source>
        <strain evidence="2">HY135</strain>
    </source>
</reference>
<keyword evidence="2" id="KW-1185">Reference proteome</keyword>
<name>A0A016U061_9BILA</name>
<protein>
    <submittedName>
        <fullName evidence="1">Uncharacterized protein</fullName>
    </submittedName>
</protein>
<dbReference type="Proteomes" id="UP000024635">
    <property type="component" value="Unassembled WGS sequence"/>
</dbReference>
<gene>
    <name evidence="1" type="primary">Acey_s0064.g3482</name>
    <name evidence="1" type="ORF">Y032_0064g3482</name>
</gene>
<evidence type="ECO:0000313" key="1">
    <source>
        <dbReference type="EMBL" id="EYC08694.1"/>
    </source>
</evidence>
<proteinExistence type="predicted"/>
<accession>A0A016U061</accession>
<comment type="caution">
    <text evidence="1">The sequence shown here is derived from an EMBL/GenBank/DDBJ whole genome shotgun (WGS) entry which is preliminary data.</text>
</comment>